<protein>
    <recommendedName>
        <fullName evidence="9">Anion exchange protein</fullName>
    </recommendedName>
</protein>
<feature type="domain" description="Bicarbonate transporter-like transmembrane" evidence="11">
    <location>
        <begin position="653"/>
        <end position="1199"/>
    </location>
</feature>
<keyword evidence="14" id="KW-1185">Reference proteome</keyword>
<feature type="transmembrane region" description="Helical" evidence="9">
    <location>
        <begin position="1069"/>
        <end position="1088"/>
    </location>
</feature>
<reference evidence="13" key="2">
    <citation type="journal article" date="2022" name="Res Sq">
        <title>Comparative Genomics Reveals Insights into the Divergent Evolution of Astigmatic Mites and Household Pest Adaptations.</title>
        <authorList>
            <person name="Xiong Q."/>
            <person name="Wan A.T.-Y."/>
            <person name="Liu X.-Y."/>
            <person name="Fung C.S.-H."/>
            <person name="Xiao X."/>
            <person name="Malainual N."/>
            <person name="Hou J."/>
            <person name="Wang L."/>
            <person name="Wang M."/>
            <person name="Yang K."/>
            <person name="Cui Y."/>
            <person name="Leung E."/>
            <person name="Nong W."/>
            <person name="Shin S.-K."/>
            <person name="Au S."/>
            <person name="Jeong K.Y."/>
            <person name="Chew F.T."/>
            <person name="Hui J."/>
            <person name="Leung T.F."/>
            <person name="Tungtrongchitr A."/>
            <person name="Zhong N."/>
            <person name="Liu Z."/>
            <person name="Tsui S."/>
        </authorList>
    </citation>
    <scope>NUCLEOTIDE SEQUENCE</scope>
    <source>
        <strain evidence="13">Derf</strain>
        <tissue evidence="13">Whole organism</tissue>
    </source>
</reference>
<feature type="transmembrane region" description="Helical" evidence="9">
    <location>
        <begin position="767"/>
        <end position="788"/>
    </location>
</feature>
<evidence type="ECO:0000256" key="4">
    <source>
        <dbReference type="ARBA" id="ARBA00022475"/>
    </source>
</evidence>
<feature type="region of interest" description="Disordered" evidence="10">
    <location>
        <begin position="22"/>
        <end position="54"/>
    </location>
</feature>
<evidence type="ECO:0000256" key="6">
    <source>
        <dbReference type="ARBA" id="ARBA00022989"/>
    </source>
</evidence>
<evidence type="ECO:0000256" key="9">
    <source>
        <dbReference type="RuleBase" id="RU362035"/>
    </source>
</evidence>
<dbReference type="GO" id="GO:0005452">
    <property type="term" value="F:solute:inorganic anion antiporter activity"/>
    <property type="evidence" value="ECO:0007669"/>
    <property type="project" value="InterPro"/>
</dbReference>
<feature type="compositionally biased region" description="Basic and acidic residues" evidence="10">
    <location>
        <begin position="1322"/>
        <end position="1339"/>
    </location>
</feature>
<feature type="transmembrane region" description="Helical" evidence="9">
    <location>
        <begin position="1164"/>
        <end position="1182"/>
    </location>
</feature>
<evidence type="ECO:0000256" key="8">
    <source>
        <dbReference type="ARBA" id="ARBA00023136"/>
    </source>
</evidence>
<keyword evidence="6 9" id="KW-1133">Transmembrane helix</keyword>
<feature type="transmembrane region" description="Helical" evidence="9">
    <location>
        <begin position="1009"/>
        <end position="1033"/>
    </location>
</feature>
<feature type="compositionally biased region" description="Low complexity" evidence="10">
    <location>
        <begin position="415"/>
        <end position="424"/>
    </location>
</feature>
<keyword evidence="4" id="KW-1003">Cell membrane</keyword>
<feature type="compositionally biased region" description="Polar residues" evidence="10">
    <location>
        <begin position="449"/>
        <end position="484"/>
    </location>
</feature>
<evidence type="ECO:0000313" key="14">
    <source>
        <dbReference type="Proteomes" id="UP000790347"/>
    </source>
</evidence>
<evidence type="ECO:0000256" key="3">
    <source>
        <dbReference type="ARBA" id="ARBA00022448"/>
    </source>
</evidence>
<feature type="domain" description="Band 3 cytoplasmic" evidence="12">
    <location>
        <begin position="212"/>
        <end position="363"/>
    </location>
</feature>
<dbReference type="InterPro" id="IPR016152">
    <property type="entry name" value="PTrfase/Anion_transptr"/>
</dbReference>
<comment type="caution">
    <text evidence="13">The sequence shown here is derived from an EMBL/GenBank/DDBJ whole genome shotgun (WGS) entry which is preliminary data.</text>
</comment>
<dbReference type="Pfam" id="PF00955">
    <property type="entry name" value="HCO3_cotransp"/>
    <property type="match status" value="1"/>
</dbReference>
<keyword evidence="5 9" id="KW-0812">Transmembrane</keyword>
<sequence length="1378" mass="153550">MATFQHFMYLRVPPNIPTIVVDEHHDSNNNNNDDDDGDDQNIITLNENDNSSPMRTFLTVPNSNNNISNYENAFFISRRLRQHLQRQQQHQRSRRRLRPRPPLIFRPLTTMSKENSETDVAKDPGSMSNRPTSETDVEGHRVFHGYGVHVPGSGARRRPGSGGSGGHRRHKRNGSKRSKDSEDESESELMRPSDRVHFILGEDDTDGGHESHPLFSEMAELVSNNEEMEWRETARWIKFEEDVEEGGNRWSKPHVGTISLHSLFELRSCILNGTVLLDLEASSLDQIADLMLESMVQNNQLSADVIPKVKDALLRRHRHQHERRHGGDSKNRLPIIRSLADIGRNSSRSMFGSHRSLDKILSDVPPSSSSTATITTTTSSPATASSHPLPTSTTTTTSYSSPTSPIPSGIGGGHLSSLSTSSTTVSAQQQHFKGKNTLGVPARKGANISAHSDSSMPQSPSAHSLQAQGSDGQHLSGSGASSTDLQHKLNQGFMRKIPHGSEADNILVGEIDCIDHSIAAFIRLKNACYLGDLTEVPVPTRFLFVLLGPHSIPGRYHEVGRAMATLMSDDVFHDVAYKSKSRDDLLAGVDEFLDAVTILPPGAWDPSIRIEPPVQVPSQETRKKPQENKEPELDSEEEEELERERSGLKRSGRIFGGLVNDIKRKYPWYLSDFTDAFVLQSVASIFFLYFACLTPIITFGGLLGDATGNNIATMESLLTGAICGIMYGLFSGQPLTILGSTGPVLVFETILYDFCRRHDLHYLNIRLWIGLWMAFFLLVMVALDYSALVCYITRFTEENFATLISVIFIFKAFENLFHIGKEYPVDRHPDIPKNYLCNCSIDGEMYELQRTLRNETALKECKILGGTLVGDGCMTPTYLPNVFLFSCILFTATYAISVFLKEFKTAPFFSTKVRQIISDFAVVIAIASMTAFDMWVHVPTPKLFVPAEFKPTRDDRGWLVPFFHEKNPVWLIPLCCIPACFSTILIFMDQQITAVIINRKEYRLKKGCGYHLDLFILCILVAIASVMGLPWFVAATVLAMTHVNSLKVESQTSAPGEKPQFLGVLEQRVTNIIIFLLCGLSVFFTPLLKHIPMPVLFGVFLYMGTSSLKGSQFFERILIIFMPQKYQPDYIFLRHVPTWKVHIFTLIQLLCFALLWAVKSYKKISIMFPLMLLVIVIVRKLLDFVFTRQELKILDDIMPESTKRKKIEEKELLKKNDDDSSAPGGGGVVGGVGTVAGATAGLVPNTSSGNVTIPLANGNVLKIPVNKIGTEEEKEPDINITEQLSKSNAWRSINHDTNGTTKTHGKPPTNATNGQKKKNRVNKKDAKSDEEQKRLSTMREEDDEEDCGITIKVDAPTPVPTAISSPKDESSNSNETPV</sequence>
<dbReference type="InterPro" id="IPR013769">
    <property type="entry name" value="Band3_cytoplasmic_dom"/>
</dbReference>
<evidence type="ECO:0000313" key="13">
    <source>
        <dbReference type="EMBL" id="KAH9517014.1"/>
    </source>
</evidence>
<feature type="compositionally biased region" description="Polar residues" evidence="10">
    <location>
        <begin position="42"/>
        <end position="54"/>
    </location>
</feature>
<evidence type="ECO:0000256" key="1">
    <source>
        <dbReference type="ARBA" id="ARBA00004651"/>
    </source>
</evidence>
<evidence type="ECO:0000256" key="10">
    <source>
        <dbReference type="SAM" id="MobiDB-lite"/>
    </source>
</evidence>
<feature type="region of interest" description="Disordered" evidence="10">
    <location>
        <begin position="608"/>
        <end position="646"/>
    </location>
</feature>
<accession>A0A922HYH7</accession>
<dbReference type="PANTHER" id="PTHR11453">
    <property type="entry name" value="ANION EXCHANGE PROTEIN"/>
    <property type="match status" value="1"/>
</dbReference>
<dbReference type="PRINTS" id="PR01231">
    <property type="entry name" value="HCO3TRNSPORT"/>
</dbReference>
<keyword evidence="8 9" id="KW-0472">Membrane</keyword>
<reference evidence="13" key="1">
    <citation type="submission" date="2013-05" db="EMBL/GenBank/DDBJ databases">
        <authorList>
            <person name="Yim A.K.Y."/>
            <person name="Chan T.F."/>
            <person name="Ji K.M."/>
            <person name="Liu X.Y."/>
            <person name="Zhou J.W."/>
            <person name="Li R.Q."/>
            <person name="Yang K.Y."/>
            <person name="Li J."/>
            <person name="Li M."/>
            <person name="Law P.T.W."/>
            <person name="Wu Y.L."/>
            <person name="Cai Z.L."/>
            <person name="Qin H."/>
            <person name="Bao Y."/>
            <person name="Leung R.K.K."/>
            <person name="Ng P.K.S."/>
            <person name="Zou J."/>
            <person name="Zhong X.J."/>
            <person name="Ran P.X."/>
            <person name="Zhong N.S."/>
            <person name="Liu Z.G."/>
            <person name="Tsui S.K.W."/>
        </authorList>
    </citation>
    <scope>NUCLEOTIDE SEQUENCE</scope>
    <source>
        <strain evidence="13">Derf</strain>
        <tissue evidence="13">Whole organism</tissue>
    </source>
</reference>
<keyword evidence="3 9" id="KW-0813">Transport</keyword>
<dbReference type="Pfam" id="PF07565">
    <property type="entry name" value="Band_3_cyto"/>
    <property type="match status" value="2"/>
</dbReference>
<evidence type="ECO:0000256" key="7">
    <source>
        <dbReference type="ARBA" id="ARBA00023065"/>
    </source>
</evidence>
<feature type="compositionally biased region" description="Basic residues" evidence="10">
    <location>
        <begin position="166"/>
        <end position="176"/>
    </location>
</feature>
<feature type="transmembrane region" description="Helical" evidence="9">
    <location>
        <begin position="1141"/>
        <end position="1158"/>
    </location>
</feature>
<dbReference type="Gene3D" id="3.40.930.10">
    <property type="entry name" value="Mannitol-specific EII, Chain A"/>
    <property type="match status" value="1"/>
</dbReference>
<feature type="region of interest" description="Disordered" evidence="10">
    <location>
        <begin position="361"/>
        <end position="484"/>
    </location>
</feature>
<organism evidence="13 14">
    <name type="scientific">Dermatophagoides farinae</name>
    <name type="common">American house dust mite</name>
    <dbReference type="NCBI Taxonomy" id="6954"/>
    <lineage>
        <taxon>Eukaryota</taxon>
        <taxon>Metazoa</taxon>
        <taxon>Ecdysozoa</taxon>
        <taxon>Arthropoda</taxon>
        <taxon>Chelicerata</taxon>
        <taxon>Arachnida</taxon>
        <taxon>Acari</taxon>
        <taxon>Acariformes</taxon>
        <taxon>Sarcoptiformes</taxon>
        <taxon>Astigmata</taxon>
        <taxon>Psoroptidia</taxon>
        <taxon>Analgoidea</taxon>
        <taxon>Pyroglyphidae</taxon>
        <taxon>Dermatophagoidinae</taxon>
        <taxon>Dermatophagoides</taxon>
    </lineage>
</organism>
<feature type="compositionally biased region" description="Polar residues" evidence="10">
    <location>
        <begin position="1280"/>
        <end position="1302"/>
    </location>
</feature>
<comment type="similarity">
    <text evidence="2 9">Belongs to the anion exchanger (TC 2.A.31) family.</text>
</comment>
<feature type="region of interest" description="Disordered" evidence="10">
    <location>
        <begin position="1274"/>
        <end position="1378"/>
    </location>
</feature>
<dbReference type="Gene3D" id="1.10.287.570">
    <property type="entry name" value="Helical hairpin bin"/>
    <property type="match status" value="1"/>
</dbReference>
<dbReference type="PANTHER" id="PTHR11453:SF36">
    <property type="entry name" value="ANION EXCHANGE PROTEIN"/>
    <property type="match status" value="1"/>
</dbReference>
<feature type="compositionally biased region" description="Low complexity" evidence="10">
    <location>
        <begin position="365"/>
        <end position="408"/>
    </location>
</feature>
<gene>
    <name evidence="13" type="primary">SLC4A7_1</name>
    <name evidence="13" type="ORF">DERF_007716</name>
</gene>
<feature type="region of interest" description="Disordered" evidence="10">
    <location>
        <begin position="82"/>
        <end position="196"/>
    </location>
</feature>
<dbReference type="SUPFAM" id="SSF55804">
    <property type="entry name" value="Phoshotransferase/anion transport protein"/>
    <property type="match status" value="1"/>
</dbReference>
<dbReference type="InterPro" id="IPR011531">
    <property type="entry name" value="HCO3_transpt-like_TM_dom"/>
</dbReference>
<dbReference type="GO" id="GO:0005886">
    <property type="term" value="C:plasma membrane"/>
    <property type="evidence" value="ECO:0007669"/>
    <property type="project" value="UniProtKB-SubCell"/>
</dbReference>
<comment type="subcellular location">
    <subcellularLocation>
        <location evidence="1">Cell membrane</location>
        <topology evidence="1">Multi-pass membrane protein</topology>
    </subcellularLocation>
    <subcellularLocation>
        <location evidence="9">Membrane</location>
        <topology evidence="9">Multi-pass membrane protein</topology>
    </subcellularLocation>
</comment>
<feature type="compositionally biased region" description="Basic residues" evidence="10">
    <location>
        <begin position="82"/>
        <end position="99"/>
    </location>
</feature>
<dbReference type="GO" id="GO:0051453">
    <property type="term" value="P:regulation of intracellular pH"/>
    <property type="evidence" value="ECO:0007669"/>
    <property type="project" value="TreeGrafter"/>
</dbReference>
<feature type="transmembrane region" description="Helical" evidence="9">
    <location>
        <begin position="686"/>
        <end position="704"/>
    </location>
</feature>
<evidence type="ECO:0000256" key="5">
    <source>
        <dbReference type="ARBA" id="ARBA00022692"/>
    </source>
</evidence>
<feature type="transmembrane region" description="Helical" evidence="9">
    <location>
        <begin position="711"/>
        <end position="730"/>
    </location>
</feature>
<dbReference type="FunFam" id="1.10.287.570:FF:000001">
    <property type="entry name" value="Anion exchange protein"/>
    <property type="match status" value="1"/>
</dbReference>
<proteinExistence type="inferred from homology"/>
<dbReference type="Proteomes" id="UP000790347">
    <property type="component" value="Unassembled WGS sequence"/>
</dbReference>
<evidence type="ECO:0000259" key="12">
    <source>
        <dbReference type="Pfam" id="PF07565"/>
    </source>
</evidence>
<dbReference type="EMBL" id="ASGP02000003">
    <property type="protein sequence ID" value="KAH9517014.1"/>
    <property type="molecule type" value="Genomic_DNA"/>
</dbReference>
<name>A0A922HYH7_DERFA</name>
<feature type="transmembrane region" description="Helical" evidence="9">
    <location>
        <begin position="920"/>
        <end position="938"/>
    </location>
</feature>
<keyword evidence="7 9" id="KW-0406">Ion transport</keyword>
<dbReference type="GO" id="GO:0008509">
    <property type="term" value="F:monoatomic anion transmembrane transporter activity"/>
    <property type="evidence" value="ECO:0007669"/>
    <property type="project" value="InterPro"/>
</dbReference>
<feature type="transmembrane region" description="Helical" evidence="9">
    <location>
        <begin position="969"/>
        <end position="988"/>
    </location>
</feature>
<dbReference type="GO" id="GO:0008510">
    <property type="term" value="F:sodium:bicarbonate symporter activity"/>
    <property type="evidence" value="ECO:0007669"/>
    <property type="project" value="TreeGrafter"/>
</dbReference>
<evidence type="ECO:0000256" key="2">
    <source>
        <dbReference type="ARBA" id="ARBA00010993"/>
    </source>
</evidence>
<dbReference type="NCBIfam" id="TIGR00834">
    <property type="entry name" value="ae"/>
    <property type="match status" value="1"/>
</dbReference>
<evidence type="ECO:0000259" key="11">
    <source>
        <dbReference type="Pfam" id="PF00955"/>
    </source>
</evidence>
<feature type="domain" description="Band 3 cytoplasmic" evidence="12">
    <location>
        <begin position="461"/>
        <end position="606"/>
    </location>
</feature>
<dbReference type="InterPro" id="IPR003020">
    <property type="entry name" value="HCO3_transpt_euk"/>
</dbReference>
<feature type="transmembrane region" description="Helical" evidence="9">
    <location>
        <begin position="878"/>
        <end position="900"/>
    </location>
</feature>
<feature type="compositionally biased region" description="Basic and acidic residues" evidence="10">
    <location>
        <begin position="620"/>
        <end position="632"/>
    </location>
</feature>